<protein>
    <recommendedName>
        <fullName evidence="1">Methyltransferase type 11 domain-containing protein</fullName>
    </recommendedName>
</protein>
<dbReference type="Proteomes" id="UP000239549">
    <property type="component" value="Unassembled WGS sequence"/>
</dbReference>
<organism evidence="2 3">
    <name type="scientific">Desulfocucumis palustris</name>
    <dbReference type="NCBI Taxonomy" id="1898651"/>
    <lineage>
        <taxon>Bacteria</taxon>
        <taxon>Bacillati</taxon>
        <taxon>Bacillota</taxon>
        <taxon>Clostridia</taxon>
        <taxon>Eubacteriales</taxon>
        <taxon>Desulfocucumaceae</taxon>
        <taxon>Desulfocucumis</taxon>
    </lineage>
</organism>
<dbReference type="OrthoDB" id="9772751at2"/>
<dbReference type="GO" id="GO:0008757">
    <property type="term" value="F:S-adenosylmethionine-dependent methyltransferase activity"/>
    <property type="evidence" value="ECO:0007669"/>
    <property type="project" value="InterPro"/>
</dbReference>
<dbReference type="InterPro" id="IPR029063">
    <property type="entry name" value="SAM-dependent_MTases_sf"/>
</dbReference>
<evidence type="ECO:0000313" key="3">
    <source>
        <dbReference type="Proteomes" id="UP000239549"/>
    </source>
</evidence>
<dbReference type="AlphaFoldDB" id="A0A2L2XGF5"/>
<sequence>MNSPDRCLVYESGPVRDATGDTIRPGGFYLTGRALGYCAFGPGAKILDVGCGTGATVEYLIDNGLDASGIDRSGVLLEAGRLRNPGLPLIQARGESLPFADSEMDGIFAECSLSLMSDTHRALSEMHRVLKSGGRLVLTDVYARNPGLQEKLRSLPLTSCLTGALSREELERKLVFNGFDIMLWEDHSNLLKDLTARLIWSHGSLDSFWRKMFAGDCDTGFVQETIAGSRPGYYLLIAGKP</sequence>
<dbReference type="Pfam" id="PF08241">
    <property type="entry name" value="Methyltransf_11"/>
    <property type="match status" value="1"/>
</dbReference>
<name>A0A2L2XGF5_9FIRM</name>
<dbReference type="Gene3D" id="3.40.50.150">
    <property type="entry name" value="Vaccinia Virus protein VP39"/>
    <property type="match status" value="1"/>
</dbReference>
<proteinExistence type="predicted"/>
<keyword evidence="3" id="KW-1185">Reference proteome</keyword>
<evidence type="ECO:0000259" key="1">
    <source>
        <dbReference type="Pfam" id="PF08241"/>
    </source>
</evidence>
<feature type="domain" description="Methyltransferase type 11" evidence="1">
    <location>
        <begin position="47"/>
        <end position="138"/>
    </location>
</feature>
<accession>A0A2L2XGF5</accession>
<dbReference type="InterPro" id="IPR050508">
    <property type="entry name" value="Methyltransf_Superfamily"/>
</dbReference>
<dbReference type="CDD" id="cd02440">
    <property type="entry name" value="AdoMet_MTases"/>
    <property type="match status" value="1"/>
</dbReference>
<dbReference type="InterPro" id="IPR013216">
    <property type="entry name" value="Methyltransf_11"/>
</dbReference>
<dbReference type="SUPFAM" id="SSF53335">
    <property type="entry name" value="S-adenosyl-L-methionine-dependent methyltransferases"/>
    <property type="match status" value="1"/>
</dbReference>
<reference evidence="3" key="1">
    <citation type="submission" date="2018-02" db="EMBL/GenBank/DDBJ databases">
        <title>Genome sequence of Desulfocucumis palustris strain NAW-5.</title>
        <authorList>
            <person name="Watanabe M."/>
            <person name="Kojima H."/>
            <person name="Fukui M."/>
        </authorList>
    </citation>
    <scope>NUCLEOTIDE SEQUENCE [LARGE SCALE GENOMIC DNA]</scope>
    <source>
        <strain evidence="3">NAW-5</strain>
    </source>
</reference>
<dbReference type="RefSeq" id="WP_104373309.1">
    <property type="nucleotide sequence ID" value="NZ_BFAV01000157.1"/>
</dbReference>
<comment type="caution">
    <text evidence="2">The sequence shown here is derived from an EMBL/GenBank/DDBJ whole genome shotgun (WGS) entry which is preliminary data.</text>
</comment>
<dbReference type="NCBIfam" id="NF045667">
    <property type="entry name" value="MTase_DVU1556"/>
    <property type="match status" value="1"/>
</dbReference>
<dbReference type="EMBL" id="BFAV01000157">
    <property type="protein sequence ID" value="GBF35222.1"/>
    <property type="molecule type" value="Genomic_DNA"/>
</dbReference>
<dbReference type="PANTHER" id="PTHR42912">
    <property type="entry name" value="METHYLTRANSFERASE"/>
    <property type="match status" value="1"/>
</dbReference>
<dbReference type="PANTHER" id="PTHR42912:SF80">
    <property type="entry name" value="METHYLTRANSFERASE DOMAIN-CONTAINING PROTEIN"/>
    <property type="match status" value="1"/>
</dbReference>
<gene>
    <name evidence="2" type="ORF">DCCM_4345</name>
</gene>
<evidence type="ECO:0000313" key="2">
    <source>
        <dbReference type="EMBL" id="GBF35222.1"/>
    </source>
</evidence>